<sequence>MNEGTGTTVADLSGTGNTGTASGTSWATGKYGQALSFNGTSSKVTVPDSTSLRMTNRLTLEAWVQPAALGAERPALVKEAASESVYGLFPALEICTADPLVCWFSPTYSYLPSWEVKQSGSGFYATGTSSLATGSWSHIASVYDGATIKTYVNGSQVASTNVSGAIDTSTSPLRIGADTIAGTYFKGLIDEVRVYNVALTQAQIQRSNCQDLWIS</sequence>
<dbReference type="Proteomes" id="UP001551675">
    <property type="component" value="Unassembled WGS sequence"/>
</dbReference>
<dbReference type="EMBL" id="JBFALK010000029">
    <property type="protein sequence ID" value="MEV0974348.1"/>
    <property type="molecule type" value="Genomic_DNA"/>
</dbReference>
<protein>
    <submittedName>
        <fullName evidence="5">LamG domain-containing protein</fullName>
    </submittedName>
</protein>
<dbReference type="PANTHER" id="PTHR47635:SF2">
    <property type="entry name" value="LAMG-LIKE JELLYROLL FOLD DOMAIN-CONTAINING PROTEIN"/>
    <property type="match status" value="1"/>
</dbReference>
<evidence type="ECO:0000256" key="1">
    <source>
        <dbReference type="ARBA" id="ARBA00022729"/>
    </source>
</evidence>
<feature type="compositionally biased region" description="Low complexity" evidence="3">
    <location>
        <begin position="13"/>
        <end position="23"/>
    </location>
</feature>
<reference evidence="5 6" key="1">
    <citation type="submission" date="2024-06" db="EMBL/GenBank/DDBJ databases">
        <title>The Natural Products Discovery Center: Release of the First 8490 Sequenced Strains for Exploring Actinobacteria Biosynthetic Diversity.</title>
        <authorList>
            <person name="Kalkreuter E."/>
            <person name="Kautsar S.A."/>
            <person name="Yang D."/>
            <person name="Bader C.D."/>
            <person name="Teijaro C.N."/>
            <person name="Fluegel L."/>
            <person name="Davis C.M."/>
            <person name="Simpson J.R."/>
            <person name="Lauterbach L."/>
            <person name="Steele A.D."/>
            <person name="Gui C."/>
            <person name="Meng S."/>
            <person name="Li G."/>
            <person name="Viehrig K."/>
            <person name="Ye F."/>
            <person name="Su P."/>
            <person name="Kiefer A.F."/>
            <person name="Nichols A."/>
            <person name="Cepeda A.J."/>
            <person name="Yan W."/>
            <person name="Fan B."/>
            <person name="Jiang Y."/>
            <person name="Adhikari A."/>
            <person name="Zheng C.-J."/>
            <person name="Schuster L."/>
            <person name="Cowan T.M."/>
            <person name="Smanski M.J."/>
            <person name="Chevrette M.G."/>
            <person name="De Carvalho L.P.S."/>
            <person name="Shen B."/>
        </authorList>
    </citation>
    <scope>NUCLEOTIDE SEQUENCE [LARGE SCALE GENOMIC DNA]</scope>
    <source>
        <strain evidence="5 6">NPDC050100</strain>
    </source>
</reference>
<dbReference type="SMART" id="SM00560">
    <property type="entry name" value="LamGL"/>
    <property type="match status" value="1"/>
</dbReference>
<evidence type="ECO:0000313" key="6">
    <source>
        <dbReference type="Proteomes" id="UP001551675"/>
    </source>
</evidence>
<keyword evidence="1" id="KW-0732">Signal</keyword>
<dbReference type="Gene3D" id="2.60.120.200">
    <property type="match status" value="1"/>
</dbReference>
<dbReference type="InterPro" id="IPR013320">
    <property type="entry name" value="ConA-like_dom_sf"/>
</dbReference>
<evidence type="ECO:0000256" key="3">
    <source>
        <dbReference type="SAM" id="MobiDB-lite"/>
    </source>
</evidence>
<dbReference type="RefSeq" id="WP_358140846.1">
    <property type="nucleotide sequence ID" value="NZ_JBFALK010000029.1"/>
</dbReference>
<evidence type="ECO:0000313" key="5">
    <source>
        <dbReference type="EMBL" id="MEV0974348.1"/>
    </source>
</evidence>
<feature type="compositionally biased region" description="Polar residues" evidence="3">
    <location>
        <begin position="1"/>
        <end position="10"/>
    </location>
</feature>
<keyword evidence="2" id="KW-1015">Disulfide bond</keyword>
<comment type="caution">
    <text evidence="5">The sequence shown here is derived from an EMBL/GenBank/DDBJ whole genome shotgun (WGS) entry which is preliminary data.</text>
</comment>
<feature type="region of interest" description="Disordered" evidence="3">
    <location>
        <begin position="1"/>
        <end position="23"/>
    </location>
</feature>
<dbReference type="InterPro" id="IPR006558">
    <property type="entry name" value="LamG-like"/>
</dbReference>
<accession>A0ABV3GRU4</accession>
<keyword evidence="6" id="KW-1185">Reference proteome</keyword>
<name>A0ABV3GRU4_MICGL</name>
<proteinExistence type="predicted"/>
<dbReference type="Pfam" id="PF13385">
    <property type="entry name" value="Laminin_G_3"/>
    <property type="match status" value="1"/>
</dbReference>
<dbReference type="SUPFAM" id="SSF49899">
    <property type="entry name" value="Concanavalin A-like lectins/glucanases"/>
    <property type="match status" value="1"/>
</dbReference>
<gene>
    <name evidence="5" type="ORF">AB0I59_37615</name>
</gene>
<evidence type="ECO:0000259" key="4">
    <source>
        <dbReference type="SMART" id="SM00560"/>
    </source>
</evidence>
<organism evidence="5 6">
    <name type="scientific">Microtetraspora glauca</name>
    <dbReference type="NCBI Taxonomy" id="1996"/>
    <lineage>
        <taxon>Bacteria</taxon>
        <taxon>Bacillati</taxon>
        <taxon>Actinomycetota</taxon>
        <taxon>Actinomycetes</taxon>
        <taxon>Streptosporangiales</taxon>
        <taxon>Streptosporangiaceae</taxon>
        <taxon>Microtetraspora</taxon>
    </lineage>
</organism>
<dbReference type="PANTHER" id="PTHR47635">
    <property type="entry name" value="CUB DOMAIN-CONTAINING PROTEIN"/>
    <property type="match status" value="1"/>
</dbReference>
<evidence type="ECO:0000256" key="2">
    <source>
        <dbReference type="ARBA" id="ARBA00023157"/>
    </source>
</evidence>
<feature type="domain" description="LamG-like jellyroll fold" evidence="4">
    <location>
        <begin position="56"/>
        <end position="202"/>
    </location>
</feature>